<keyword evidence="1" id="KW-0732">Signal</keyword>
<feature type="chain" id="PRO_5042266808" description="Flavodoxin-like domain-containing protein" evidence="1">
    <location>
        <begin position="30"/>
        <end position="237"/>
    </location>
</feature>
<sequence>MKINTFKSRLRVAITVAVLCMLTACSAISGQSSSSAGADNATTPSAGSNTNVKSLVVYFSRAGENYWHGNRKNLKKGNTAVLAEEIVKQTGADVYEIVAADPYSDDYGATVARNVREEDEDSRPAIAHALPDLSRYQVVYLGSPVWNSTMPMIMKTFVEQAKWQGQQVRPFVTYAVSGMAGIDEEYQRLLPDLSVTQGLAVRGEDVAIDPDAAEPEVTPETSQIVNQWVNTLSAQPR</sequence>
<evidence type="ECO:0000256" key="1">
    <source>
        <dbReference type="SAM" id="SignalP"/>
    </source>
</evidence>
<dbReference type="GO" id="GO:0010181">
    <property type="term" value="F:FMN binding"/>
    <property type="evidence" value="ECO:0007669"/>
    <property type="project" value="InterPro"/>
</dbReference>
<accession>A0AAE5KN63</accession>
<evidence type="ECO:0000259" key="2">
    <source>
        <dbReference type="Pfam" id="PF12682"/>
    </source>
</evidence>
<dbReference type="PANTHER" id="PTHR39201:SF1">
    <property type="entry name" value="FLAVODOXIN-LIKE DOMAIN-CONTAINING PROTEIN"/>
    <property type="match status" value="1"/>
</dbReference>
<dbReference type="InterPro" id="IPR008254">
    <property type="entry name" value="Flavodoxin/NO_synth"/>
</dbReference>
<organism evidence="3 4">
    <name type="scientific">Rothia dentocariosa</name>
    <dbReference type="NCBI Taxonomy" id="2047"/>
    <lineage>
        <taxon>Bacteria</taxon>
        <taxon>Bacillati</taxon>
        <taxon>Actinomycetota</taxon>
        <taxon>Actinomycetes</taxon>
        <taxon>Micrococcales</taxon>
        <taxon>Micrococcaceae</taxon>
        <taxon>Rothia</taxon>
    </lineage>
</organism>
<gene>
    <name evidence="3" type="ORF">B8W87_07730</name>
</gene>
<evidence type="ECO:0000313" key="4">
    <source>
        <dbReference type="Proteomes" id="UP000216195"/>
    </source>
</evidence>
<proteinExistence type="predicted"/>
<dbReference type="Gene3D" id="3.40.50.360">
    <property type="match status" value="1"/>
</dbReference>
<comment type="caution">
    <text evidence="3">The sequence shown here is derived from an EMBL/GenBank/DDBJ whole genome shotgun (WGS) entry which is preliminary data.</text>
</comment>
<protein>
    <recommendedName>
        <fullName evidence="2">Flavodoxin-like domain-containing protein</fullName>
    </recommendedName>
</protein>
<dbReference type="InterPro" id="IPR029039">
    <property type="entry name" value="Flavoprotein-like_sf"/>
</dbReference>
<dbReference type="Pfam" id="PF12682">
    <property type="entry name" value="Flavodoxin_4"/>
    <property type="match status" value="1"/>
</dbReference>
<feature type="signal peptide" evidence="1">
    <location>
        <begin position="1"/>
        <end position="29"/>
    </location>
</feature>
<feature type="domain" description="Flavodoxin-like" evidence="2">
    <location>
        <begin position="77"/>
        <end position="201"/>
    </location>
</feature>
<name>A0AAE5KN63_9MICC</name>
<dbReference type="PANTHER" id="PTHR39201">
    <property type="entry name" value="EXPORTED PROTEIN-RELATED"/>
    <property type="match status" value="1"/>
</dbReference>
<dbReference type="SUPFAM" id="SSF52218">
    <property type="entry name" value="Flavoproteins"/>
    <property type="match status" value="1"/>
</dbReference>
<evidence type="ECO:0000313" key="3">
    <source>
        <dbReference type="EMBL" id="PAK85284.1"/>
    </source>
</evidence>
<reference evidence="3 4" key="1">
    <citation type="submission" date="2017-04" db="EMBL/GenBank/DDBJ databases">
        <title>Kefir bacterial isolates.</title>
        <authorList>
            <person name="Kim Y."/>
            <person name="Blasche S."/>
            <person name="Patil K.R."/>
        </authorList>
    </citation>
    <scope>NUCLEOTIDE SEQUENCE [LARGE SCALE GENOMIC DNA]</scope>
    <source>
        <strain evidence="3 4">OG2-1</strain>
    </source>
</reference>
<dbReference type="EMBL" id="NCWU01000009">
    <property type="protein sequence ID" value="PAK85284.1"/>
    <property type="molecule type" value="Genomic_DNA"/>
</dbReference>
<dbReference type="Proteomes" id="UP000216195">
    <property type="component" value="Unassembled WGS sequence"/>
</dbReference>
<dbReference type="PROSITE" id="PS51257">
    <property type="entry name" value="PROKAR_LIPOPROTEIN"/>
    <property type="match status" value="1"/>
</dbReference>
<dbReference type="AlphaFoldDB" id="A0AAE5KN63"/>